<proteinExistence type="predicted"/>
<gene>
    <name evidence="1" type="ORF">PUN28_004800</name>
</gene>
<evidence type="ECO:0000313" key="2">
    <source>
        <dbReference type="Proteomes" id="UP001430953"/>
    </source>
</evidence>
<evidence type="ECO:0000313" key="1">
    <source>
        <dbReference type="EMBL" id="KAL0125978.1"/>
    </source>
</evidence>
<sequence>MYVTLSQKNYDIYDIRVLHVYTQLRRRSFRDIGIYSCSVYATGTGPDKDIEMVVRVRDIAGTPDIVLYCRFTKDAFSHAHKRPRFWCDIPRAVYYACNMQVSRGGFGIANATAISSDSPNHSIFKSLNLRTPIKLLVGVLNSDGNRRGPIASHERSSWLPRPVSTATRATRTEVRWRELSCTGSSRDGRRPQWREP</sequence>
<dbReference type="Proteomes" id="UP001430953">
    <property type="component" value="Unassembled WGS sequence"/>
</dbReference>
<dbReference type="EMBL" id="JADYXP020000004">
    <property type="protein sequence ID" value="KAL0125978.1"/>
    <property type="molecule type" value="Genomic_DNA"/>
</dbReference>
<accession>A0AAW2GEI0</accession>
<protein>
    <submittedName>
        <fullName evidence="1">Uncharacterized protein</fullName>
    </submittedName>
</protein>
<keyword evidence="2" id="KW-1185">Reference proteome</keyword>
<name>A0AAW2GEI0_9HYME</name>
<dbReference type="AlphaFoldDB" id="A0AAW2GEI0"/>
<comment type="caution">
    <text evidence="1">The sequence shown here is derived from an EMBL/GenBank/DDBJ whole genome shotgun (WGS) entry which is preliminary data.</text>
</comment>
<reference evidence="1 2" key="1">
    <citation type="submission" date="2023-03" db="EMBL/GenBank/DDBJ databases">
        <title>High recombination rates correlate with genetic variation in Cardiocondyla obscurior ants.</title>
        <authorList>
            <person name="Errbii M."/>
        </authorList>
    </citation>
    <scope>NUCLEOTIDE SEQUENCE [LARGE SCALE GENOMIC DNA]</scope>
    <source>
        <strain evidence="1">Alpha-2009</strain>
        <tissue evidence="1">Whole body</tissue>
    </source>
</reference>
<organism evidence="1 2">
    <name type="scientific">Cardiocondyla obscurior</name>
    <dbReference type="NCBI Taxonomy" id="286306"/>
    <lineage>
        <taxon>Eukaryota</taxon>
        <taxon>Metazoa</taxon>
        <taxon>Ecdysozoa</taxon>
        <taxon>Arthropoda</taxon>
        <taxon>Hexapoda</taxon>
        <taxon>Insecta</taxon>
        <taxon>Pterygota</taxon>
        <taxon>Neoptera</taxon>
        <taxon>Endopterygota</taxon>
        <taxon>Hymenoptera</taxon>
        <taxon>Apocrita</taxon>
        <taxon>Aculeata</taxon>
        <taxon>Formicoidea</taxon>
        <taxon>Formicidae</taxon>
        <taxon>Myrmicinae</taxon>
        <taxon>Cardiocondyla</taxon>
    </lineage>
</organism>